<proteinExistence type="predicted"/>
<evidence type="ECO:0000256" key="7">
    <source>
        <dbReference type="SAM" id="MobiDB-lite"/>
    </source>
</evidence>
<dbReference type="Proteomes" id="UP000236333">
    <property type="component" value="Unassembled WGS sequence"/>
</dbReference>
<evidence type="ECO:0000256" key="2">
    <source>
        <dbReference type="ARBA" id="ARBA00023015"/>
    </source>
</evidence>
<keyword evidence="4" id="KW-0238">DNA-binding</keyword>
<reference evidence="9 10" key="1">
    <citation type="journal article" date="2017" name="Mol. Biol. Evol.">
        <title>The 4-celled Tetrabaena socialis nuclear genome reveals the essential components for genetic control of cell number at the origin of multicellularity in the volvocine lineage.</title>
        <authorList>
            <person name="Featherston J."/>
            <person name="Arakaki Y."/>
            <person name="Hanschen E.R."/>
            <person name="Ferris P.J."/>
            <person name="Michod R.E."/>
            <person name="Olson B.J.S.C."/>
            <person name="Nozaki H."/>
            <person name="Durand P.M."/>
        </authorList>
    </citation>
    <scope>NUCLEOTIDE SEQUENCE [LARGE SCALE GENOMIC DNA]</scope>
    <source>
        <strain evidence="9 10">NIES-571</strain>
    </source>
</reference>
<comment type="caution">
    <text evidence="9">The sequence shown here is derived from an EMBL/GenBank/DDBJ whole genome shotgun (WGS) entry which is preliminary data.</text>
</comment>
<sequence>MSEPLPMPNGTRRPPGGFNPAHCTETPDTAGVTGHHQPLLRTGPPFHLRQQQQEQQQRQQQQQQQQHQELLQSAAVAAATVGFSTQRLQLGQAPALETPPLPPTLASHTPWPWPQLLHRPHHPSAPPLMPQARALTVGGAVLAGLAPLPVLHPEGVDHAMLEDQLLAEIAAAPWPAYRPPGQGRSATVTAPVLLGGGGHGLMLPPPPPPPASAPLLPWAGASAARSRNSPATSASLASSSAPSAGAGWWSGAVSAVPVDAGALGLLLLPGQMQCPLQGPPSEVILAAPAAQRQAAIAVAAAAAAAPHFDAVANVEAASDYSSDATSSGTQPSPNRRRRARDEQRGKRQRRGRRPPLPPQLQPTAAASAPAALIAGGSPVDSTATSPGGELRGARQLYGGGGGGGGGSGGGGGGGGGGGRPCGSTASFGGISEGGRGAGSAGQLPMDAIRRLFELPIDEAARALGASVSEVKRRCREHGVARWPQRKLVSLRRVAEAARADQAMPEEERQALLSQVELNRSLILNDANAPLLPSLKTLRQHQYRRGFQMRSRGSMGSLIGDPGRVGQDPGTESASGRL</sequence>
<evidence type="ECO:0000313" key="10">
    <source>
        <dbReference type="Proteomes" id="UP000236333"/>
    </source>
</evidence>
<organism evidence="9 10">
    <name type="scientific">Tetrabaena socialis</name>
    <dbReference type="NCBI Taxonomy" id="47790"/>
    <lineage>
        <taxon>Eukaryota</taxon>
        <taxon>Viridiplantae</taxon>
        <taxon>Chlorophyta</taxon>
        <taxon>core chlorophytes</taxon>
        <taxon>Chlorophyceae</taxon>
        <taxon>CS clade</taxon>
        <taxon>Chlamydomonadales</taxon>
        <taxon>Tetrabaenaceae</taxon>
        <taxon>Tetrabaena</taxon>
    </lineage>
</organism>
<evidence type="ECO:0000259" key="8">
    <source>
        <dbReference type="PROSITE" id="PS51519"/>
    </source>
</evidence>
<feature type="region of interest" description="Disordered" evidence="7">
    <location>
        <begin position="1"/>
        <end position="66"/>
    </location>
</feature>
<evidence type="ECO:0000256" key="4">
    <source>
        <dbReference type="ARBA" id="ARBA00023125"/>
    </source>
</evidence>
<feature type="compositionally biased region" description="Low complexity" evidence="7">
    <location>
        <begin position="317"/>
        <end position="327"/>
    </location>
</feature>
<feature type="compositionally biased region" description="Low complexity" evidence="7">
    <location>
        <begin position="361"/>
        <end position="376"/>
    </location>
</feature>
<keyword evidence="10" id="KW-1185">Reference proteome</keyword>
<evidence type="ECO:0000256" key="3">
    <source>
        <dbReference type="ARBA" id="ARBA00023054"/>
    </source>
</evidence>
<feature type="region of interest" description="Disordered" evidence="7">
    <location>
        <begin position="317"/>
        <end position="441"/>
    </location>
</feature>
<feature type="compositionally biased region" description="Gly residues" evidence="7">
    <location>
        <begin position="430"/>
        <end position="439"/>
    </location>
</feature>
<feature type="compositionally biased region" description="Low complexity" evidence="7">
    <location>
        <begin position="47"/>
        <end position="66"/>
    </location>
</feature>
<dbReference type="PROSITE" id="PS51519">
    <property type="entry name" value="RWP_RK"/>
    <property type="match status" value="1"/>
</dbReference>
<feature type="region of interest" description="Disordered" evidence="7">
    <location>
        <begin position="549"/>
        <end position="577"/>
    </location>
</feature>
<dbReference type="PANTHER" id="PTHR46373">
    <property type="entry name" value="PROTEIN RKD4"/>
    <property type="match status" value="1"/>
</dbReference>
<keyword evidence="2" id="KW-0805">Transcription regulation</keyword>
<evidence type="ECO:0000256" key="1">
    <source>
        <dbReference type="ARBA" id="ARBA00004049"/>
    </source>
</evidence>
<keyword evidence="5" id="KW-0804">Transcription</keyword>
<dbReference type="EMBL" id="PGGS01000640">
    <property type="protein sequence ID" value="PNH02522.1"/>
    <property type="molecule type" value="Genomic_DNA"/>
</dbReference>
<comment type="function">
    <text evidence="1">Putative transcription factor.</text>
</comment>
<accession>A0A2J7ZQI3</accession>
<dbReference type="Pfam" id="PF02042">
    <property type="entry name" value="RWP-RK"/>
    <property type="match status" value="1"/>
</dbReference>
<dbReference type="PANTHER" id="PTHR46373:SF2">
    <property type="entry name" value="RWP-RK DOMAIN-CONTAINING PROTEIN"/>
    <property type="match status" value="1"/>
</dbReference>
<dbReference type="GO" id="GO:0003677">
    <property type="term" value="F:DNA binding"/>
    <property type="evidence" value="ECO:0007669"/>
    <property type="project" value="UniProtKB-KW"/>
</dbReference>
<dbReference type="AlphaFoldDB" id="A0A2J7ZQI3"/>
<name>A0A2J7ZQI3_9CHLO</name>
<evidence type="ECO:0000256" key="5">
    <source>
        <dbReference type="ARBA" id="ARBA00023163"/>
    </source>
</evidence>
<dbReference type="OrthoDB" id="552509at2759"/>
<evidence type="ECO:0000256" key="6">
    <source>
        <dbReference type="ARBA" id="ARBA00023242"/>
    </source>
</evidence>
<evidence type="ECO:0000313" key="9">
    <source>
        <dbReference type="EMBL" id="PNH02522.1"/>
    </source>
</evidence>
<dbReference type="InterPro" id="IPR003035">
    <property type="entry name" value="RWP-RK_dom"/>
</dbReference>
<keyword evidence="3" id="KW-0175">Coiled coil</keyword>
<feature type="compositionally biased region" description="Gly residues" evidence="7">
    <location>
        <begin position="397"/>
        <end position="420"/>
    </location>
</feature>
<keyword evidence="6" id="KW-0539">Nucleus</keyword>
<dbReference type="InterPro" id="IPR044607">
    <property type="entry name" value="RKD-like"/>
</dbReference>
<feature type="domain" description="RWP-RK" evidence="8">
    <location>
        <begin position="426"/>
        <end position="510"/>
    </location>
</feature>
<dbReference type="GO" id="GO:0003700">
    <property type="term" value="F:DNA-binding transcription factor activity"/>
    <property type="evidence" value="ECO:0007669"/>
    <property type="project" value="InterPro"/>
</dbReference>
<protein>
    <submittedName>
        <fullName evidence="9">Protein RKD4</fullName>
    </submittedName>
</protein>
<gene>
    <name evidence="9" type="ORF">TSOC_011492</name>
</gene>